<dbReference type="OrthoDB" id="9803035at2"/>
<dbReference type="CDD" id="cd07989">
    <property type="entry name" value="LPLAT_AGPAT-like"/>
    <property type="match status" value="1"/>
</dbReference>
<protein>
    <submittedName>
        <fullName evidence="4">1-acyl-sn-glycerol-3-phosphate acyltransferase</fullName>
    </submittedName>
</protein>
<name>A0A1H3CX92_9FIRM</name>
<evidence type="ECO:0000313" key="5">
    <source>
        <dbReference type="Proteomes" id="UP000198828"/>
    </source>
</evidence>
<dbReference type="Proteomes" id="UP000198828">
    <property type="component" value="Unassembled WGS sequence"/>
</dbReference>
<proteinExistence type="predicted"/>
<evidence type="ECO:0000313" key="4">
    <source>
        <dbReference type="EMBL" id="SDX58745.1"/>
    </source>
</evidence>
<evidence type="ECO:0000256" key="2">
    <source>
        <dbReference type="ARBA" id="ARBA00023315"/>
    </source>
</evidence>
<dbReference type="RefSeq" id="WP_093754329.1">
    <property type="nucleotide sequence ID" value="NZ_BSYN01000009.1"/>
</dbReference>
<accession>A0A1H3CX92</accession>
<dbReference type="SUPFAM" id="SSF69593">
    <property type="entry name" value="Glycerol-3-phosphate (1)-acyltransferase"/>
    <property type="match status" value="1"/>
</dbReference>
<dbReference type="GO" id="GO:0006654">
    <property type="term" value="P:phosphatidic acid biosynthetic process"/>
    <property type="evidence" value="ECO:0007669"/>
    <property type="project" value="TreeGrafter"/>
</dbReference>
<reference evidence="4 5" key="1">
    <citation type="submission" date="2016-10" db="EMBL/GenBank/DDBJ databases">
        <authorList>
            <person name="de Groot N.N."/>
        </authorList>
    </citation>
    <scope>NUCLEOTIDE SEQUENCE [LARGE SCALE GENOMIC DNA]</scope>
    <source>
        <strain evidence="4 5">DSM 23310</strain>
    </source>
</reference>
<dbReference type="EMBL" id="FNNG01000013">
    <property type="protein sequence ID" value="SDX58745.1"/>
    <property type="molecule type" value="Genomic_DNA"/>
</dbReference>
<dbReference type="SMART" id="SM00563">
    <property type="entry name" value="PlsC"/>
    <property type="match status" value="1"/>
</dbReference>
<gene>
    <name evidence="4" type="ORF">SAMN05660923_02574</name>
</gene>
<keyword evidence="2 4" id="KW-0012">Acyltransferase</keyword>
<feature type="domain" description="Phospholipid/glycerol acyltransferase" evidence="3">
    <location>
        <begin position="35"/>
        <end position="147"/>
    </location>
</feature>
<evidence type="ECO:0000259" key="3">
    <source>
        <dbReference type="SMART" id="SM00563"/>
    </source>
</evidence>
<sequence>MLFYKIIRFFAIIVFNILFRIDIIGKENIPSEGSIVLCSNHISALDPIILAIAIPRPISFMAKKELFKNKVLARIIYKLGAFPVDRDGSDISAIKSSLKILNAEKVLGIFPEGTRVAKMDLENAKPGIALISIKGKSPVVPVYIQSNYKPFHKIIVNIGKPIHLSEYFDKKLSTEEYKSISKRILNSIYSLNKI</sequence>
<dbReference type="PANTHER" id="PTHR10434:SF11">
    <property type="entry name" value="1-ACYL-SN-GLYCEROL-3-PHOSPHATE ACYLTRANSFERASE"/>
    <property type="match status" value="1"/>
</dbReference>
<dbReference type="PANTHER" id="PTHR10434">
    <property type="entry name" value="1-ACYL-SN-GLYCEROL-3-PHOSPHATE ACYLTRANSFERASE"/>
    <property type="match status" value="1"/>
</dbReference>
<keyword evidence="1 4" id="KW-0808">Transferase</keyword>
<dbReference type="AlphaFoldDB" id="A0A1H3CX92"/>
<organism evidence="4 5">
    <name type="scientific">Tepidimicrobium xylanilyticum</name>
    <dbReference type="NCBI Taxonomy" id="1123352"/>
    <lineage>
        <taxon>Bacteria</taxon>
        <taxon>Bacillati</taxon>
        <taxon>Bacillota</taxon>
        <taxon>Tissierellia</taxon>
        <taxon>Tissierellales</taxon>
        <taxon>Tepidimicrobiaceae</taxon>
        <taxon>Tepidimicrobium</taxon>
    </lineage>
</organism>
<dbReference type="Pfam" id="PF01553">
    <property type="entry name" value="Acyltransferase"/>
    <property type="match status" value="1"/>
</dbReference>
<keyword evidence="5" id="KW-1185">Reference proteome</keyword>
<dbReference type="GO" id="GO:0003841">
    <property type="term" value="F:1-acylglycerol-3-phosphate O-acyltransferase activity"/>
    <property type="evidence" value="ECO:0007669"/>
    <property type="project" value="TreeGrafter"/>
</dbReference>
<evidence type="ECO:0000256" key="1">
    <source>
        <dbReference type="ARBA" id="ARBA00022679"/>
    </source>
</evidence>
<dbReference type="InterPro" id="IPR002123">
    <property type="entry name" value="Plipid/glycerol_acylTrfase"/>
</dbReference>